<evidence type="ECO:0000313" key="5">
    <source>
        <dbReference type="Proteomes" id="UP000315003"/>
    </source>
</evidence>
<dbReference type="Proteomes" id="UP000315003">
    <property type="component" value="Chromosome"/>
</dbReference>
<dbReference type="InterPro" id="IPR007759">
    <property type="entry name" value="Asxl_HARE-HTH"/>
</dbReference>
<protein>
    <recommendedName>
        <fullName evidence="3">HTH HARE-type domain-containing protein</fullName>
    </recommendedName>
</protein>
<evidence type="ECO:0000313" key="4">
    <source>
        <dbReference type="EMBL" id="QDT62374.1"/>
    </source>
</evidence>
<evidence type="ECO:0000259" key="3">
    <source>
        <dbReference type="PROSITE" id="PS51913"/>
    </source>
</evidence>
<dbReference type="EMBL" id="CP036272">
    <property type="protein sequence ID" value="QDT62374.1"/>
    <property type="molecule type" value="Genomic_DNA"/>
</dbReference>
<keyword evidence="5" id="KW-1185">Reference proteome</keyword>
<accession>A0A517T1W5</accession>
<keyword evidence="1" id="KW-0804">Transcription</keyword>
<dbReference type="GO" id="GO:0006355">
    <property type="term" value="P:regulation of DNA-templated transcription"/>
    <property type="evidence" value="ECO:0007669"/>
    <property type="project" value="InterPro"/>
</dbReference>
<proteinExistence type="predicted"/>
<dbReference type="AlphaFoldDB" id="A0A517T1W5"/>
<feature type="region of interest" description="Disordered" evidence="2">
    <location>
        <begin position="37"/>
        <end position="76"/>
    </location>
</feature>
<reference evidence="4 5" key="1">
    <citation type="submission" date="2019-02" db="EMBL/GenBank/DDBJ databases">
        <title>Deep-cultivation of Planctomycetes and their phenomic and genomic characterization uncovers novel biology.</title>
        <authorList>
            <person name="Wiegand S."/>
            <person name="Jogler M."/>
            <person name="Boedeker C."/>
            <person name="Pinto D."/>
            <person name="Vollmers J."/>
            <person name="Rivas-Marin E."/>
            <person name="Kohn T."/>
            <person name="Peeters S.H."/>
            <person name="Heuer A."/>
            <person name="Rast P."/>
            <person name="Oberbeckmann S."/>
            <person name="Bunk B."/>
            <person name="Jeske O."/>
            <person name="Meyerdierks A."/>
            <person name="Storesund J.E."/>
            <person name="Kallscheuer N."/>
            <person name="Luecker S."/>
            <person name="Lage O.M."/>
            <person name="Pohl T."/>
            <person name="Merkel B.J."/>
            <person name="Hornburger P."/>
            <person name="Mueller R.-W."/>
            <person name="Bruemmer F."/>
            <person name="Labrenz M."/>
            <person name="Spormann A.M."/>
            <person name="Op den Camp H."/>
            <person name="Overmann J."/>
            <person name="Amann R."/>
            <person name="Jetten M.S.M."/>
            <person name="Mascher T."/>
            <person name="Medema M.H."/>
            <person name="Devos D.P."/>
            <person name="Kaster A.-K."/>
            <person name="Ovreas L."/>
            <person name="Rohde M."/>
            <person name="Galperin M.Y."/>
            <person name="Jogler C."/>
        </authorList>
    </citation>
    <scope>NUCLEOTIDE SEQUENCE [LARGE SCALE GENOMIC DNA]</scope>
    <source>
        <strain evidence="4 5">SV_7m_r</strain>
    </source>
</reference>
<name>A0A517T1W5_9BACT</name>
<organism evidence="4 5">
    <name type="scientific">Stieleria bergensis</name>
    <dbReference type="NCBI Taxonomy" id="2528025"/>
    <lineage>
        <taxon>Bacteria</taxon>
        <taxon>Pseudomonadati</taxon>
        <taxon>Planctomycetota</taxon>
        <taxon>Planctomycetia</taxon>
        <taxon>Pirellulales</taxon>
        <taxon>Pirellulaceae</taxon>
        <taxon>Stieleria</taxon>
    </lineage>
</organism>
<feature type="domain" description="HTH HARE-type" evidence="3">
    <location>
        <begin position="78"/>
        <end position="149"/>
    </location>
</feature>
<gene>
    <name evidence="4" type="ORF">SV7mr_49220</name>
</gene>
<sequence length="149" mass="15955">MCFRDRGNCVVPLATVANAEPRNPNYGNTNMATKKTTTATKTAAAKKNSATKKQPAKTTKATTAKKPTATKTNAKKKLSQIDAALAILKKSRKPLSCKEMVEAMAKAKLWTSPGGKTPDATLYAAILRDLRKGTDARFKKAAPGRFTNA</sequence>
<evidence type="ECO:0000256" key="2">
    <source>
        <dbReference type="SAM" id="MobiDB-lite"/>
    </source>
</evidence>
<feature type="compositionally biased region" description="Low complexity" evidence="2">
    <location>
        <begin position="37"/>
        <end position="72"/>
    </location>
</feature>
<evidence type="ECO:0000256" key="1">
    <source>
        <dbReference type="ARBA" id="ARBA00023163"/>
    </source>
</evidence>
<dbReference type="PROSITE" id="PS51913">
    <property type="entry name" value="HTH_HARE"/>
    <property type="match status" value="1"/>
</dbReference>
<dbReference type="Pfam" id="PF05066">
    <property type="entry name" value="HARE-HTH"/>
    <property type="match status" value="1"/>
</dbReference>